<sequence length="71" mass="7529">MKPGADITQIHMLESTHSFAAYQEELKKNAVKKTGRGGKLEEALLVGGDETEGVASGDKIDAEDGQEDIGI</sequence>
<dbReference type="Proteomes" id="UP000034855">
    <property type="component" value="Unassembled WGS sequence"/>
</dbReference>
<protein>
    <submittedName>
        <fullName evidence="2">Uncharacterized protein</fullName>
    </submittedName>
</protein>
<organism evidence="2 3">
    <name type="scientific">Candidatus Magasanikbacteria bacterium GW2011_GWA2_40_10</name>
    <dbReference type="NCBI Taxonomy" id="1619037"/>
    <lineage>
        <taxon>Bacteria</taxon>
        <taxon>Candidatus Magasanikiibacteriota</taxon>
    </lineage>
</organism>
<reference evidence="2 3" key="1">
    <citation type="journal article" date="2015" name="Nature">
        <title>rRNA introns, odd ribosomes, and small enigmatic genomes across a large radiation of phyla.</title>
        <authorList>
            <person name="Brown C.T."/>
            <person name="Hug L.A."/>
            <person name="Thomas B.C."/>
            <person name="Sharon I."/>
            <person name="Castelle C.J."/>
            <person name="Singh A."/>
            <person name="Wilkins M.J."/>
            <person name="Williams K.H."/>
            <person name="Banfield J.F."/>
        </authorList>
    </citation>
    <scope>NUCLEOTIDE SEQUENCE [LARGE SCALE GENOMIC DNA]</scope>
</reference>
<feature type="compositionally biased region" description="Acidic residues" evidence="1">
    <location>
        <begin position="61"/>
        <end position="71"/>
    </location>
</feature>
<feature type="region of interest" description="Disordered" evidence="1">
    <location>
        <begin position="50"/>
        <end position="71"/>
    </location>
</feature>
<comment type="caution">
    <text evidence="2">The sequence shown here is derived from an EMBL/GenBank/DDBJ whole genome shotgun (WGS) entry which is preliminary data.</text>
</comment>
<gene>
    <name evidence="2" type="ORF">UT67_C0001G0044</name>
</gene>
<evidence type="ECO:0000313" key="2">
    <source>
        <dbReference type="EMBL" id="KKR35539.1"/>
    </source>
</evidence>
<proteinExistence type="predicted"/>
<dbReference type="EMBL" id="LBXR01000001">
    <property type="protein sequence ID" value="KKR35539.1"/>
    <property type="molecule type" value="Genomic_DNA"/>
</dbReference>
<dbReference type="AlphaFoldDB" id="A0A0G0Q597"/>
<dbReference type="STRING" id="1619037.UT67_C0001G0044"/>
<name>A0A0G0Q597_9BACT</name>
<evidence type="ECO:0000313" key="3">
    <source>
        <dbReference type="Proteomes" id="UP000034855"/>
    </source>
</evidence>
<evidence type="ECO:0000256" key="1">
    <source>
        <dbReference type="SAM" id="MobiDB-lite"/>
    </source>
</evidence>
<accession>A0A0G0Q597</accession>